<dbReference type="CDD" id="cd08422">
    <property type="entry name" value="PBP2_CrgA_like"/>
    <property type="match status" value="1"/>
</dbReference>
<dbReference type="InterPro" id="IPR000847">
    <property type="entry name" value="LysR_HTH_N"/>
</dbReference>
<dbReference type="PANTHER" id="PTHR30537:SF5">
    <property type="entry name" value="HTH-TYPE TRANSCRIPTIONAL ACTIVATOR TTDR-RELATED"/>
    <property type="match status" value="1"/>
</dbReference>
<evidence type="ECO:0000313" key="6">
    <source>
        <dbReference type="EMBL" id="BBB29747.1"/>
    </source>
</evidence>
<evidence type="ECO:0000256" key="4">
    <source>
        <dbReference type="ARBA" id="ARBA00023163"/>
    </source>
</evidence>
<dbReference type="SUPFAM" id="SSF46785">
    <property type="entry name" value="Winged helix' DNA-binding domain"/>
    <property type="match status" value="1"/>
</dbReference>
<dbReference type="Gene3D" id="3.40.190.290">
    <property type="match status" value="1"/>
</dbReference>
<organism evidence="6 7">
    <name type="scientific">Neptunomonas japonica JAMM 1380</name>
    <dbReference type="NCBI Taxonomy" id="1441457"/>
    <lineage>
        <taxon>Bacteria</taxon>
        <taxon>Pseudomonadati</taxon>
        <taxon>Pseudomonadota</taxon>
        <taxon>Gammaproteobacteria</taxon>
        <taxon>Oceanospirillales</taxon>
        <taxon>Oceanospirillaceae</taxon>
        <taxon>Neptunomonas</taxon>
    </lineage>
</organism>
<gene>
    <name evidence="6" type="ORF">NEJAP_1797</name>
</gene>
<evidence type="ECO:0000256" key="3">
    <source>
        <dbReference type="ARBA" id="ARBA00023125"/>
    </source>
</evidence>
<evidence type="ECO:0000256" key="2">
    <source>
        <dbReference type="ARBA" id="ARBA00023015"/>
    </source>
</evidence>
<keyword evidence="2" id="KW-0805">Transcription regulation</keyword>
<dbReference type="KEGG" id="njp:NEJAP_1797"/>
<dbReference type="GO" id="GO:0006351">
    <property type="term" value="P:DNA-templated transcription"/>
    <property type="evidence" value="ECO:0007669"/>
    <property type="project" value="TreeGrafter"/>
</dbReference>
<dbReference type="InterPro" id="IPR036388">
    <property type="entry name" value="WH-like_DNA-bd_sf"/>
</dbReference>
<evidence type="ECO:0000313" key="7">
    <source>
        <dbReference type="Proteomes" id="UP000595332"/>
    </source>
</evidence>
<dbReference type="FunFam" id="3.40.190.290:FF:000001">
    <property type="entry name" value="Transcriptional regulator, LysR family"/>
    <property type="match status" value="1"/>
</dbReference>
<protein>
    <submittedName>
        <fullName evidence="6">LysR family transcriptional regulator</fullName>
    </submittedName>
</protein>
<dbReference type="Pfam" id="PF03466">
    <property type="entry name" value="LysR_substrate"/>
    <property type="match status" value="1"/>
</dbReference>
<dbReference type="GO" id="GO:0003700">
    <property type="term" value="F:DNA-binding transcription factor activity"/>
    <property type="evidence" value="ECO:0007669"/>
    <property type="project" value="InterPro"/>
</dbReference>
<accession>A0A7R6SWI4</accession>
<dbReference type="AlphaFoldDB" id="A0A7R6SWI4"/>
<comment type="similarity">
    <text evidence="1">Belongs to the LysR transcriptional regulatory family.</text>
</comment>
<evidence type="ECO:0000256" key="1">
    <source>
        <dbReference type="ARBA" id="ARBA00009437"/>
    </source>
</evidence>
<keyword evidence="7" id="KW-1185">Reference proteome</keyword>
<dbReference type="GO" id="GO:0043565">
    <property type="term" value="F:sequence-specific DNA binding"/>
    <property type="evidence" value="ECO:0007669"/>
    <property type="project" value="TreeGrafter"/>
</dbReference>
<dbReference type="SUPFAM" id="SSF53850">
    <property type="entry name" value="Periplasmic binding protein-like II"/>
    <property type="match status" value="1"/>
</dbReference>
<feature type="domain" description="HTH lysR-type" evidence="5">
    <location>
        <begin position="1"/>
        <end position="53"/>
    </location>
</feature>
<dbReference type="InterPro" id="IPR036390">
    <property type="entry name" value="WH_DNA-bd_sf"/>
</dbReference>
<name>A0A7R6SWI4_9GAMM</name>
<sequence length="288" mass="32384">MRAYVAVVEAESFTQAAIRMQLSKALISKYVGALESSLGVRLLNRTTRRMSVTDSGKAYYVRCISVLQEIDEIESALRSEHNQPEGTLRINAPMSFSELTLMPVITEFTHLHPDVTVKLELADRFVDLVEEGVDLAIRIGALPDSSLVVRKLTDMQMMLCASPDYVANTDIPFTLESLPQHQCIFDSNYKYKDRWVFGRGEQAISIPIHSRININSARAVNELLLSGQGISLLPSFVVQKEIETGCLVRLFKEHEPESTGVYALYPHRKHLSAKVRLFIDALVKAFEK</sequence>
<keyword evidence="4" id="KW-0804">Transcription</keyword>
<evidence type="ECO:0000259" key="5">
    <source>
        <dbReference type="PROSITE" id="PS50931"/>
    </source>
</evidence>
<proteinExistence type="inferred from homology"/>
<dbReference type="PANTHER" id="PTHR30537">
    <property type="entry name" value="HTH-TYPE TRANSCRIPTIONAL REGULATOR"/>
    <property type="match status" value="1"/>
</dbReference>
<dbReference type="Gene3D" id="1.10.10.10">
    <property type="entry name" value="Winged helix-like DNA-binding domain superfamily/Winged helix DNA-binding domain"/>
    <property type="match status" value="1"/>
</dbReference>
<dbReference type="Pfam" id="PF00126">
    <property type="entry name" value="HTH_1"/>
    <property type="match status" value="1"/>
</dbReference>
<dbReference type="FunFam" id="1.10.10.10:FF:000001">
    <property type="entry name" value="LysR family transcriptional regulator"/>
    <property type="match status" value="1"/>
</dbReference>
<dbReference type="Proteomes" id="UP000595332">
    <property type="component" value="Chromosome"/>
</dbReference>
<dbReference type="InterPro" id="IPR005119">
    <property type="entry name" value="LysR_subst-bd"/>
</dbReference>
<dbReference type="InterPro" id="IPR058163">
    <property type="entry name" value="LysR-type_TF_proteobact-type"/>
</dbReference>
<dbReference type="EMBL" id="AP014546">
    <property type="protein sequence ID" value="BBB29747.1"/>
    <property type="molecule type" value="Genomic_DNA"/>
</dbReference>
<dbReference type="PROSITE" id="PS50931">
    <property type="entry name" value="HTH_LYSR"/>
    <property type="match status" value="1"/>
</dbReference>
<keyword evidence="3" id="KW-0238">DNA-binding</keyword>
<reference evidence="6 7" key="1">
    <citation type="journal article" date="2008" name="Int. J. Syst. Evol. Microbiol.">
        <title>Neptunomonas japonica sp. nov., an Osedax japonicus symbiont-like bacterium isolated from sediment adjacent to sperm whale carcasses off Kagoshima, Japan.</title>
        <authorList>
            <person name="Miyazaki M."/>
            <person name="Nogi Y."/>
            <person name="Fujiwara Y."/>
            <person name="Kawato M."/>
            <person name="Kubokawa K."/>
            <person name="Horikoshi K."/>
        </authorList>
    </citation>
    <scope>NUCLEOTIDE SEQUENCE [LARGE SCALE GENOMIC DNA]</scope>
    <source>
        <strain evidence="6 7">JAMM 1380</strain>
    </source>
</reference>